<proteinExistence type="predicted"/>
<reference evidence="1" key="1">
    <citation type="journal article" date="2014" name="Front. Microbiol.">
        <title>High frequency of phylogenetically diverse reductive dehalogenase-homologous genes in deep subseafloor sedimentary metagenomes.</title>
        <authorList>
            <person name="Kawai M."/>
            <person name="Futagami T."/>
            <person name="Toyoda A."/>
            <person name="Takaki Y."/>
            <person name="Nishi S."/>
            <person name="Hori S."/>
            <person name="Arai W."/>
            <person name="Tsubouchi T."/>
            <person name="Morono Y."/>
            <person name="Uchiyama I."/>
            <person name="Ito T."/>
            <person name="Fujiyama A."/>
            <person name="Inagaki F."/>
            <person name="Takami H."/>
        </authorList>
    </citation>
    <scope>NUCLEOTIDE SEQUENCE</scope>
    <source>
        <strain evidence="1">Expedition CK06-06</strain>
    </source>
</reference>
<sequence length="116" mass="13053">MGLEGKPSVFFTITVYSAPTPFSQFIFRETFVIILAVAFAGVLDNSNADTHAFAELGAGTFNIGYVYSSYGYVSARMDEARVSLVQRNVSWIKTSYNTMRFPDLFAVYGEEKTYYF</sequence>
<evidence type="ECO:0000313" key="1">
    <source>
        <dbReference type="EMBL" id="GAG80689.1"/>
    </source>
</evidence>
<name>X1AFK4_9ZZZZ</name>
<dbReference type="EMBL" id="BART01011095">
    <property type="protein sequence ID" value="GAG80689.1"/>
    <property type="molecule type" value="Genomic_DNA"/>
</dbReference>
<protein>
    <submittedName>
        <fullName evidence="1">Uncharacterized protein</fullName>
    </submittedName>
</protein>
<gene>
    <name evidence="1" type="ORF">S01H4_23808</name>
</gene>
<comment type="caution">
    <text evidence="1">The sequence shown here is derived from an EMBL/GenBank/DDBJ whole genome shotgun (WGS) entry which is preliminary data.</text>
</comment>
<feature type="non-terminal residue" evidence="1">
    <location>
        <position position="116"/>
    </location>
</feature>
<accession>X1AFK4</accession>
<organism evidence="1">
    <name type="scientific">marine sediment metagenome</name>
    <dbReference type="NCBI Taxonomy" id="412755"/>
    <lineage>
        <taxon>unclassified sequences</taxon>
        <taxon>metagenomes</taxon>
        <taxon>ecological metagenomes</taxon>
    </lineage>
</organism>
<dbReference type="AlphaFoldDB" id="X1AFK4"/>